<protein>
    <recommendedName>
        <fullName evidence="3">Lipoprotein</fullName>
    </recommendedName>
</protein>
<sequence>MKKNILILLALTILSCQKDKNDKERIEQKNVTENQQEITKNEDVKIEAFESKSKFFWDYFKENEDKIYNFDKLSKDEQQKIWRQIHIRLSVINEALGVEISAVPKNGKRELIITANGLVDLFPAVRKLAANAPKMEKWIVKPFKQRMKKVRIRMSSGIDMSSDDLYFKIDSKKEKILNISVYMKGYEKIPANRRREILYQLLDGILGEEDVETYLGAIEDSDKKDDSYINSDRLIEEVDKLKK</sequence>
<name>A0A510JJ25_9FUSO</name>
<evidence type="ECO:0008006" key="3">
    <source>
        <dbReference type="Google" id="ProtNLM"/>
    </source>
</evidence>
<dbReference type="PROSITE" id="PS51257">
    <property type="entry name" value="PROKAR_LIPOPROTEIN"/>
    <property type="match status" value="1"/>
</dbReference>
<dbReference type="RefSeq" id="WP_026746591.1">
    <property type="nucleotide sequence ID" value="NZ_AP019823.1"/>
</dbReference>
<reference evidence="1 2" key="1">
    <citation type="submission" date="2019-07" db="EMBL/GenBank/DDBJ databases">
        <title>Complete Genome Sequence of Leptotrichia hofstadii Strain JCM16775.</title>
        <authorList>
            <person name="Watanabe S."/>
            <person name="Cui L."/>
        </authorList>
    </citation>
    <scope>NUCLEOTIDE SEQUENCE [LARGE SCALE GENOMIC DNA]</scope>
    <source>
        <strain evidence="1 2">JCM16775</strain>
    </source>
</reference>
<proteinExistence type="predicted"/>
<accession>A0A510JJ25</accession>
<organism evidence="1 2">
    <name type="scientific">Leptotrichia hofstadii</name>
    <dbReference type="NCBI Taxonomy" id="157688"/>
    <lineage>
        <taxon>Bacteria</taxon>
        <taxon>Fusobacteriati</taxon>
        <taxon>Fusobacteriota</taxon>
        <taxon>Fusobacteriia</taxon>
        <taxon>Fusobacteriales</taxon>
        <taxon>Leptotrichiaceae</taxon>
        <taxon>Leptotrichia</taxon>
    </lineage>
</organism>
<dbReference type="AlphaFoldDB" id="A0A510JJ25"/>
<dbReference type="Proteomes" id="UP000321892">
    <property type="component" value="Chromosome"/>
</dbReference>
<dbReference type="KEGG" id="lhf:JCM16775_0963"/>
<evidence type="ECO:0000313" key="2">
    <source>
        <dbReference type="Proteomes" id="UP000321892"/>
    </source>
</evidence>
<evidence type="ECO:0000313" key="1">
    <source>
        <dbReference type="EMBL" id="BBM38255.1"/>
    </source>
</evidence>
<dbReference type="OrthoDB" id="8657476at2"/>
<gene>
    <name evidence="1" type="ORF">JCM16775_0963</name>
</gene>
<keyword evidence="2" id="KW-1185">Reference proteome</keyword>
<dbReference type="EMBL" id="AP019823">
    <property type="protein sequence ID" value="BBM38255.1"/>
    <property type="molecule type" value="Genomic_DNA"/>
</dbReference>